<feature type="binding site" evidence="6">
    <location>
        <position position="144"/>
    </location>
    <ligand>
        <name>S-adenosyl-L-methionine</name>
        <dbReference type="ChEBI" id="CHEBI:59789"/>
    </ligand>
</feature>
<dbReference type="GO" id="GO:0030490">
    <property type="term" value="P:maturation of SSU-rRNA"/>
    <property type="evidence" value="ECO:0007669"/>
    <property type="project" value="TreeGrafter"/>
</dbReference>
<feature type="domain" description="16S/18S rRNA aminocarboxypropyltransferase Tsr3 C-terminal" evidence="8">
    <location>
        <begin position="95"/>
        <end position="221"/>
    </location>
</feature>
<dbReference type="PANTHER" id="PTHR20426">
    <property type="entry name" value="RIBOSOME BIOGENESIS PROTEIN TSR3 HOMOLOG"/>
    <property type="match status" value="1"/>
</dbReference>
<evidence type="ECO:0000313" key="11">
    <source>
        <dbReference type="Proteomes" id="UP000828390"/>
    </source>
</evidence>
<keyword evidence="11" id="KW-1185">Reference proteome</keyword>
<dbReference type="PANTHER" id="PTHR20426:SF0">
    <property type="entry name" value="18S RRNA AMINOCARBOXYPROPYLTRANSFERASE"/>
    <property type="match status" value="1"/>
</dbReference>
<evidence type="ECO:0000259" key="9">
    <source>
        <dbReference type="Pfam" id="PF04068"/>
    </source>
</evidence>
<dbReference type="Proteomes" id="UP000828390">
    <property type="component" value="Unassembled WGS sequence"/>
</dbReference>
<reference evidence="10" key="2">
    <citation type="submission" date="2020-11" db="EMBL/GenBank/DDBJ databases">
        <authorList>
            <person name="McCartney M.A."/>
            <person name="Auch B."/>
            <person name="Kono T."/>
            <person name="Mallez S."/>
            <person name="Becker A."/>
            <person name="Gohl D.M."/>
            <person name="Silverstein K.A.T."/>
            <person name="Koren S."/>
            <person name="Bechman K.B."/>
            <person name="Herman A."/>
            <person name="Abrahante J.E."/>
            <person name="Garbe J."/>
        </authorList>
    </citation>
    <scope>NUCLEOTIDE SEQUENCE</scope>
    <source>
        <strain evidence="10">Duluth1</strain>
        <tissue evidence="10">Whole animal</tissue>
    </source>
</reference>
<reference evidence="10" key="1">
    <citation type="journal article" date="2019" name="bioRxiv">
        <title>The Genome of the Zebra Mussel, Dreissena polymorpha: A Resource for Invasive Species Research.</title>
        <authorList>
            <person name="McCartney M.A."/>
            <person name="Auch B."/>
            <person name="Kono T."/>
            <person name="Mallez S."/>
            <person name="Zhang Y."/>
            <person name="Obille A."/>
            <person name="Becker A."/>
            <person name="Abrahante J.E."/>
            <person name="Garbe J."/>
            <person name="Badalamenti J.P."/>
            <person name="Herman A."/>
            <person name="Mangelson H."/>
            <person name="Liachko I."/>
            <person name="Sullivan S."/>
            <person name="Sone E.D."/>
            <person name="Koren S."/>
            <person name="Silverstein K.A.T."/>
            <person name="Beckman K.B."/>
            <person name="Gohl D.M."/>
        </authorList>
    </citation>
    <scope>NUCLEOTIDE SEQUENCE</scope>
    <source>
        <strain evidence="10">Duluth1</strain>
        <tissue evidence="10">Whole animal</tissue>
    </source>
</reference>
<dbReference type="OrthoDB" id="10262062at2759"/>
<organism evidence="10 11">
    <name type="scientific">Dreissena polymorpha</name>
    <name type="common">Zebra mussel</name>
    <name type="synonym">Mytilus polymorpha</name>
    <dbReference type="NCBI Taxonomy" id="45954"/>
    <lineage>
        <taxon>Eukaryota</taxon>
        <taxon>Metazoa</taxon>
        <taxon>Spiralia</taxon>
        <taxon>Lophotrochozoa</taxon>
        <taxon>Mollusca</taxon>
        <taxon>Bivalvia</taxon>
        <taxon>Autobranchia</taxon>
        <taxon>Heteroconchia</taxon>
        <taxon>Euheterodonta</taxon>
        <taxon>Imparidentia</taxon>
        <taxon>Neoheterodontei</taxon>
        <taxon>Myida</taxon>
        <taxon>Dreissenoidea</taxon>
        <taxon>Dreissenidae</taxon>
        <taxon>Dreissena</taxon>
    </lineage>
</organism>
<name>A0A9D4LMX5_DREPO</name>
<dbReference type="NCBIfam" id="NF002621">
    <property type="entry name" value="PRK02287.1"/>
    <property type="match status" value="1"/>
</dbReference>
<feature type="binding site" evidence="6">
    <location>
        <position position="73"/>
    </location>
    <ligand>
        <name>S-adenosyl-L-methionine</name>
        <dbReference type="ChEBI" id="CHEBI:59789"/>
    </ligand>
</feature>
<evidence type="ECO:0000256" key="5">
    <source>
        <dbReference type="ARBA" id="ARBA00022691"/>
    </source>
</evidence>
<keyword evidence="5 6" id="KW-0949">S-adenosyl-L-methionine</keyword>
<comment type="function">
    <text evidence="6">Aminocarboxypropyltransferase that catalyzes the aminocarboxypropyl transfer on pseudouridine in 18S rRNA. It constitutes the last step in biosynthesis of the hypermodified N1-methyl-N3-(3-amino-3-carboxypropyl) pseudouridine (m1acp3-Psi).</text>
</comment>
<dbReference type="GO" id="GO:1904047">
    <property type="term" value="F:S-adenosyl-L-methionine binding"/>
    <property type="evidence" value="ECO:0007669"/>
    <property type="project" value="UniProtKB-UniRule"/>
</dbReference>
<comment type="catalytic activity">
    <reaction evidence="6">
        <text>an N(1)-methylpseudouridine in rRNA + S-adenosyl-L-methionine = N(1)-methyl-N(3)-[(3S)-3-amino-3-carboxypropyl]pseudouridine in rRNA + S-methyl-5'-thioadenosine + H(+)</text>
        <dbReference type="Rhea" id="RHEA:63296"/>
        <dbReference type="Rhea" id="RHEA-COMP:11634"/>
        <dbReference type="Rhea" id="RHEA-COMP:16310"/>
        <dbReference type="ChEBI" id="CHEBI:15378"/>
        <dbReference type="ChEBI" id="CHEBI:17509"/>
        <dbReference type="ChEBI" id="CHEBI:59789"/>
        <dbReference type="ChEBI" id="CHEBI:74890"/>
        <dbReference type="ChEBI" id="CHEBI:146234"/>
        <dbReference type="EC" id="2.5.1.157"/>
    </reaction>
</comment>
<comment type="caution">
    <text evidence="10">The sequence shown here is derived from an EMBL/GenBank/DDBJ whole genome shotgun (WGS) entry which is preliminary data.</text>
</comment>
<protein>
    <recommendedName>
        <fullName evidence="6">18S rRNA aminocarboxypropyltransferase</fullName>
        <ecNumber evidence="6">2.5.1.157</ecNumber>
    </recommendedName>
</protein>
<dbReference type="InterPro" id="IPR007177">
    <property type="entry name" value="Tsr3_C"/>
</dbReference>
<evidence type="ECO:0000256" key="3">
    <source>
        <dbReference type="ARBA" id="ARBA00022552"/>
    </source>
</evidence>
<dbReference type="InterPro" id="IPR007209">
    <property type="entry name" value="RNaseL-inhib-like_metal-bd_dom"/>
</dbReference>
<evidence type="ECO:0000313" key="10">
    <source>
        <dbReference type="EMBL" id="KAH3860809.1"/>
    </source>
</evidence>
<evidence type="ECO:0000256" key="4">
    <source>
        <dbReference type="ARBA" id="ARBA00022679"/>
    </source>
</evidence>
<feature type="region of interest" description="Disordered" evidence="7">
    <location>
        <begin position="240"/>
        <end position="270"/>
    </location>
</feature>
<dbReference type="GO" id="GO:0000455">
    <property type="term" value="P:enzyme-directed rRNA pseudouridine synthesis"/>
    <property type="evidence" value="ECO:0007669"/>
    <property type="project" value="UniProtKB-UniRule"/>
</dbReference>
<evidence type="ECO:0000256" key="6">
    <source>
        <dbReference type="HAMAP-Rule" id="MF_03146"/>
    </source>
</evidence>
<dbReference type="Pfam" id="PF04034">
    <property type="entry name" value="Ribo_biogen_C"/>
    <property type="match status" value="1"/>
</dbReference>
<sequence length="305" mass="33795">MSKQRKSHKGGNKQKNKGSSFSRNKQFSSGFDAEVGAGNDGSSSDSSTETADISIDFPLAMWDLEHCDPKKCTGRKLMRMGLVKELKLGQKFNGLILSPMGTQCVSPADRDIVKEHGIAVVDCSWARLEDTPFNKMKGNNPRLLPYLIATNPVNYGKPCTLSCVEAFAAAMFLAGYRDECNVILDKFGWGRSFFVVNKDLFELYGACKDSKEVVATQQAYLEDVQREKDEKTVAYEDLTHLNMDGKSHNPNRQRNSDLPPSSSESCSEGEEAELLVDKFGNTIILNDDNTKVNANESDEHVAWSP</sequence>
<evidence type="ECO:0000256" key="1">
    <source>
        <dbReference type="ARBA" id="ARBA00022490"/>
    </source>
</evidence>
<keyword evidence="2 6" id="KW-0690">Ribosome biogenesis</keyword>
<keyword evidence="4 6" id="KW-0808">Transferase</keyword>
<evidence type="ECO:0000256" key="7">
    <source>
        <dbReference type="SAM" id="MobiDB-lite"/>
    </source>
</evidence>
<gene>
    <name evidence="10" type="ORF">DPMN_023733</name>
</gene>
<proteinExistence type="inferred from homology"/>
<dbReference type="HAMAP" id="MF_01116">
    <property type="entry name" value="TSR3"/>
    <property type="match status" value="1"/>
</dbReference>
<feature type="compositionally biased region" description="Low complexity" evidence="7">
    <location>
        <begin position="40"/>
        <end position="49"/>
    </location>
</feature>
<dbReference type="Pfam" id="PF04068">
    <property type="entry name" value="Fer4_RLI"/>
    <property type="match status" value="1"/>
</dbReference>
<feature type="region of interest" description="Disordered" evidence="7">
    <location>
        <begin position="1"/>
        <end position="49"/>
    </location>
</feature>
<feature type="domain" description="RNase L inhibitor RLI-like possible metal-binding" evidence="9">
    <location>
        <begin position="58"/>
        <end position="91"/>
    </location>
</feature>
<feature type="compositionally biased region" description="Basic residues" evidence="7">
    <location>
        <begin position="1"/>
        <end position="16"/>
    </location>
</feature>
<keyword evidence="1" id="KW-0963">Cytoplasm</keyword>
<evidence type="ECO:0000256" key="2">
    <source>
        <dbReference type="ARBA" id="ARBA00022517"/>
    </source>
</evidence>
<evidence type="ECO:0000259" key="8">
    <source>
        <dbReference type="Pfam" id="PF04034"/>
    </source>
</evidence>
<dbReference type="AlphaFoldDB" id="A0A9D4LMX5"/>
<accession>A0A9D4LMX5</accession>
<dbReference type="InterPro" id="IPR022968">
    <property type="entry name" value="Tsr3-like"/>
</dbReference>
<dbReference type="EMBL" id="JAIWYP010000002">
    <property type="protein sequence ID" value="KAH3860809.1"/>
    <property type="molecule type" value="Genomic_DNA"/>
</dbReference>
<dbReference type="GO" id="GO:0106388">
    <property type="term" value="F:rRNA small subunit aminocarboxypropyltransferase activity"/>
    <property type="evidence" value="ECO:0007669"/>
    <property type="project" value="UniProtKB-EC"/>
</dbReference>
<keyword evidence="3 6" id="KW-0698">rRNA processing</keyword>
<feature type="compositionally biased region" description="Polar residues" evidence="7">
    <location>
        <begin position="248"/>
        <end position="260"/>
    </location>
</feature>
<comment type="caution">
    <text evidence="6">Lacks conserved residue(s) required for the propagation of feature annotation.</text>
</comment>
<comment type="similarity">
    <text evidence="6">Belongs to the TDD superfamily. TSR3 family.</text>
</comment>
<feature type="binding site" evidence="6">
    <location>
        <position position="121"/>
    </location>
    <ligand>
        <name>S-adenosyl-L-methionine</name>
        <dbReference type="ChEBI" id="CHEBI:59789"/>
    </ligand>
</feature>
<dbReference type="EC" id="2.5.1.157" evidence="6"/>